<feature type="region of interest" description="Disordered" evidence="1">
    <location>
        <begin position="1"/>
        <end position="20"/>
    </location>
</feature>
<feature type="compositionally biased region" description="Basic and acidic residues" evidence="1">
    <location>
        <begin position="1"/>
        <end position="11"/>
    </location>
</feature>
<evidence type="ECO:0000313" key="3">
    <source>
        <dbReference type="Proteomes" id="UP000437065"/>
    </source>
</evidence>
<evidence type="ECO:0000313" key="2">
    <source>
        <dbReference type="EMBL" id="MXR41260.1"/>
    </source>
</evidence>
<proteinExistence type="predicted"/>
<evidence type="ECO:0000256" key="1">
    <source>
        <dbReference type="SAM" id="MobiDB-lite"/>
    </source>
</evidence>
<dbReference type="OrthoDB" id="342377at2157"/>
<name>A0A6B0SZ46_9EURY</name>
<feature type="region of interest" description="Disordered" evidence="1">
    <location>
        <begin position="125"/>
        <end position="153"/>
    </location>
</feature>
<keyword evidence="3" id="KW-1185">Reference proteome</keyword>
<dbReference type="EMBL" id="WUUS01000004">
    <property type="protein sequence ID" value="MXR41260.1"/>
    <property type="molecule type" value="Genomic_DNA"/>
</dbReference>
<comment type="caution">
    <text evidence="2">The sequence shown here is derived from an EMBL/GenBank/DDBJ whole genome shotgun (WGS) entry which is preliminary data.</text>
</comment>
<reference evidence="2 3" key="1">
    <citation type="submission" date="2019-12" db="EMBL/GenBank/DDBJ databases">
        <title>Isolation and characterization of three novel carbon monoxide-oxidizing members of Halobacteria from salione crusts and soils.</title>
        <authorList>
            <person name="Myers M.R."/>
            <person name="King G.M."/>
        </authorList>
    </citation>
    <scope>NUCLEOTIDE SEQUENCE [LARGE SCALE GENOMIC DNA]</scope>
    <source>
        <strain evidence="2 3">WSA2</strain>
    </source>
</reference>
<dbReference type="RefSeq" id="WP_159665281.1">
    <property type="nucleotide sequence ID" value="NZ_WUUS01000004.1"/>
</dbReference>
<dbReference type="AlphaFoldDB" id="A0A6B0SZ46"/>
<protein>
    <submittedName>
        <fullName evidence="2">Uncharacterized protein</fullName>
    </submittedName>
</protein>
<accession>A0A6B0SZ46</accession>
<dbReference type="Proteomes" id="UP000437065">
    <property type="component" value="Unassembled WGS sequence"/>
</dbReference>
<gene>
    <name evidence="2" type="ORF">GRX01_07910</name>
</gene>
<organism evidence="2 3">
    <name type="scientific">Halobaculum saliterrae</name>
    <dbReference type="NCBI Taxonomy" id="2073113"/>
    <lineage>
        <taxon>Archaea</taxon>
        <taxon>Methanobacteriati</taxon>
        <taxon>Methanobacteriota</taxon>
        <taxon>Stenosarchaea group</taxon>
        <taxon>Halobacteria</taxon>
        <taxon>Halobacteriales</taxon>
        <taxon>Haloferacaceae</taxon>
        <taxon>Halobaculum</taxon>
    </lineage>
</organism>
<sequence>MTRPRGGDRAGDLSATRTQRTLRDTLHEIPVDALVPAGWRVGTEVVQFEDRLPADGVTLGHDDYPRDLVISDAGADGDEALVVHERDRVAGRRTVVADVPATGDDREELAAALRAASRMAARIETGVSGESTVDQADPSVSLSSDDDRRVNFY</sequence>